<dbReference type="OrthoDB" id="2974001at2"/>
<gene>
    <name evidence="1" type="ORF">DX130_24670</name>
</gene>
<evidence type="ECO:0000313" key="2">
    <source>
        <dbReference type="Proteomes" id="UP000261905"/>
    </source>
</evidence>
<reference evidence="1 2" key="1">
    <citation type="submission" date="2018-08" db="EMBL/GenBank/DDBJ databases">
        <title>Paenibacillus sp. M4BSY-1, whole genome shotgun sequence.</title>
        <authorList>
            <person name="Tuo L."/>
        </authorList>
    </citation>
    <scope>NUCLEOTIDE SEQUENCE [LARGE SCALE GENOMIC DNA]</scope>
    <source>
        <strain evidence="1 2">M4BSY-1</strain>
    </source>
</reference>
<sequence>MTIKYNGIGITLTQLPFIDGPMGERPLYKARGQDGSGNGYLVKWEVVENWQDIEDESDMVANWDAPNEVVFH</sequence>
<accession>A0A371P187</accession>
<comment type="caution">
    <text evidence="1">The sequence shown here is derived from an EMBL/GenBank/DDBJ whole genome shotgun (WGS) entry which is preliminary data.</text>
</comment>
<name>A0A371P187_9BACL</name>
<organism evidence="1 2">
    <name type="scientific">Paenibacillus paeoniae</name>
    <dbReference type="NCBI Taxonomy" id="2292705"/>
    <lineage>
        <taxon>Bacteria</taxon>
        <taxon>Bacillati</taxon>
        <taxon>Bacillota</taxon>
        <taxon>Bacilli</taxon>
        <taxon>Bacillales</taxon>
        <taxon>Paenibacillaceae</taxon>
        <taxon>Paenibacillus</taxon>
    </lineage>
</organism>
<dbReference type="EMBL" id="QUBQ01000008">
    <property type="protein sequence ID" value="REK69358.1"/>
    <property type="molecule type" value="Genomic_DNA"/>
</dbReference>
<keyword evidence="2" id="KW-1185">Reference proteome</keyword>
<protein>
    <submittedName>
        <fullName evidence="1">Uncharacterized protein</fullName>
    </submittedName>
</protein>
<proteinExistence type="predicted"/>
<dbReference type="AlphaFoldDB" id="A0A371P187"/>
<dbReference type="Proteomes" id="UP000261905">
    <property type="component" value="Unassembled WGS sequence"/>
</dbReference>
<dbReference type="RefSeq" id="WP_116049918.1">
    <property type="nucleotide sequence ID" value="NZ_QUBQ01000008.1"/>
</dbReference>
<evidence type="ECO:0000313" key="1">
    <source>
        <dbReference type="EMBL" id="REK69358.1"/>
    </source>
</evidence>